<evidence type="ECO:0000313" key="4">
    <source>
        <dbReference type="Proteomes" id="UP000050515"/>
    </source>
</evidence>
<proteinExistence type="inferred from homology"/>
<name>A0A0P9DA89_9ARCH</name>
<evidence type="ECO:0000256" key="1">
    <source>
        <dbReference type="HAMAP-Rule" id="MF_02130"/>
    </source>
</evidence>
<dbReference type="EMBL" id="LJCQ01000226">
    <property type="protein sequence ID" value="KPV46530.1"/>
    <property type="molecule type" value="Genomic_DNA"/>
</dbReference>
<comment type="subunit">
    <text evidence="1">Homotetramer.</text>
</comment>
<feature type="domain" description="Dihydroneopterin aldolase MtpD C-terminal" evidence="2">
    <location>
        <begin position="12"/>
        <end position="117"/>
    </location>
</feature>
<dbReference type="EC" id="4.1.2.25" evidence="1"/>
<dbReference type="InterPro" id="IPR027508">
    <property type="entry name" value="DHN_aldolase_MptD"/>
</dbReference>
<keyword evidence="1" id="KW-0456">Lyase</keyword>
<dbReference type="GO" id="GO:0004150">
    <property type="term" value="F:dihydroneopterin aldolase activity"/>
    <property type="evidence" value="ECO:0007669"/>
    <property type="project" value="UniProtKB-UniRule"/>
</dbReference>
<dbReference type="Proteomes" id="UP000050515">
    <property type="component" value="Unassembled WGS sequence"/>
</dbReference>
<organism evidence="3 4">
    <name type="scientific">Acidiplasma aeolicum</name>
    <dbReference type="NCBI Taxonomy" id="507754"/>
    <lineage>
        <taxon>Archaea</taxon>
        <taxon>Methanobacteriati</taxon>
        <taxon>Thermoplasmatota</taxon>
        <taxon>Thermoplasmata</taxon>
        <taxon>Thermoplasmatales</taxon>
        <taxon>Ferroplasmaceae</taxon>
        <taxon>Acidiplasma</taxon>
    </lineage>
</organism>
<sequence>MNDPASKYFKCTDRERAIFEAGIKLGAIYHQYTGIPVNESNIEYIQKAIESATMLQPFVENVKVKINLNAENDTKFNYKSLNGTMLEVDLTINYNGSTARAKMKYLRDLNYPLMYLEE</sequence>
<comment type="similarity">
    <text evidence="1">Belongs to the archaeal dihydroneopterin aldolase family.</text>
</comment>
<dbReference type="InterPro" id="IPR007181">
    <property type="entry name" value="MtpD_C"/>
</dbReference>
<feature type="binding site" evidence="1">
    <location>
        <position position="20"/>
    </location>
    <ligand>
        <name>substrate</name>
    </ligand>
</feature>
<evidence type="ECO:0000259" key="2">
    <source>
        <dbReference type="Pfam" id="PF04038"/>
    </source>
</evidence>
<dbReference type="GeneID" id="84222468"/>
<gene>
    <name evidence="1" type="primary">mptD</name>
    <name evidence="3" type="ORF">SE19_05100</name>
</gene>
<dbReference type="HAMAP" id="MF_02130">
    <property type="entry name" value="DHNA_arch"/>
    <property type="match status" value="1"/>
</dbReference>
<evidence type="ECO:0000313" key="3">
    <source>
        <dbReference type="EMBL" id="KPV46530.1"/>
    </source>
</evidence>
<dbReference type="InterPro" id="IPR036839">
    <property type="entry name" value="MptD_sf"/>
</dbReference>
<dbReference type="AlphaFoldDB" id="A0A0P9DA89"/>
<comment type="function">
    <text evidence="1">Catalyzes the conversion of 7,8-dihydroneopterin (H2Neo) to 6-hydroxymethyl-7,8-dihydropterin (6-HMD).</text>
</comment>
<dbReference type="PATRIC" id="fig|507754.4.peg.1894"/>
<dbReference type="Pfam" id="PF04038">
    <property type="entry name" value="DHNA"/>
    <property type="match status" value="1"/>
</dbReference>
<feature type="binding site" evidence="1">
    <location>
        <position position="114"/>
    </location>
    <ligand>
        <name>substrate</name>
    </ligand>
</feature>
<accession>A0A0P9DA89</accession>
<dbReference type="RefSeq" id="WP_048101522.1">
    <property type="nucleotide sequence ID" value="NZ_LJCQ01000226.1"/>
</dbReference>
<protein>
    <recommendedName>
        <fullName evidence="1">Dihydroneopterin aldolase</fullName>
        <shortName evidence="1">DHNA</shortName>
        <ecNumber evidence="1">4.1.2.25</ecNumber>
    </recommendedName>
    <alternativeName>
        <fullName evidence="1">7,8-dihydroneopterin aldolase</fullName>
    </alternativeName>
</protein>
<dbReference type="Gene3D" id="3.30.1300.20">
    <property type="entry name" value="7,8-dihydroneopterin aldolase (MptD)"/>
    <property type="match status" value="1"/>
</dbReference>
<reference evidence="3 4" key="1">
    <citation type="submission" date="2015-09" db="EMBL/GenBank/DDBJ databases">
        <title>Draft genome sequence of Acidiplasma aeolicum DSM 18409.</title>
        <authorList>
            <person name="Hemp J."/>
        </authorList>
    </citation>
    <scope>NUCLEOTIDE SEQUENCE [LARGE SCALE GENOMIC DNA]</scope>
    <source>
        <strain evidence="3 4">V</strain>
    </source>
</reference>
<dbReference type="SUPFAM" id="SSF143560">
    <property type="entry name" value="MK0786-like"/>
    <property type="match status" value="1"/>
</dbReference>
<comment type="caution">
    <text evidence="3">The sequence shown here is derived from an EMBL/GenBank/DDBJ whole genome shotgun (WGS) entry which is preliminary data.</text>
</comment>
<comment type="catalytic activity">
    <reaction evidence="1">
        <text>7,8-dihydroneopterin = 6-hydroxymethyl-7,8-dihydropterin + glycolaldehyde</text>
        <dbReference type="Rhea" id="RHEA:10540"/>
        <dbReference type="ChEBI" id="CHEBI:17001"/>
        <dbReference type="ChEBI" id="CHEBI:17071"/>
        <dbReference type="ChEBI" id="CHEBI:44841"/>
        <dbReference type="EC" id="4.1.2.25"/>
    </reaction>
</comment>